<feature type="region of interest" description="Disordered" evidence="2">
    <location>
        <begin position="335"/>
        <end position="374"/>
    </location>
</feature>
<feature type="region of interest" description="Disordered" evidence="2">
    <location>
        <begin position="35"/>
        <end position="71"/>
    </location>
</feature>
<sequence>MTTRTNPNSPPSPGVLTFSNPFVYQDVLHSTPTSHTLYRLASPTSPPPPPPRLPVLSLPPTTPRSSLSPRYSTGPISPLLNIGLRYSSVAASASIIGTPAPPYRSTMSTPVSGAHHCWCAQPDAPYHNPAQHSQLGMPDAMQFEVNTTSPFGFGHMIHSMYRDGPSDVVRPLSDDPPSFSSVTGRGRDARVRPLFSSSSLSQFSFAAQEMEYGADRPTVTQERPAPLSSTSPAPNTQTLPTIVDDRFAQMANLDAYPGYPSHRLSPIISEDIPVETPERTGTYIEGNSYVRQASPTLNPPKKVRVRTPSPHTKGESFVAPPPSWWHRFANKVSKNPTGHVYNGDASSGDDSRFDRRHSTSVHSDQLDFTPPIPESRVFPTLSSAKDMVPEYMYPAELSRRYSSDSIEDLYANDPPEPIGATSPLPHPQTEPLSSSASHATPKRQPSKLLPALPTQTEVDFPETMSPSGTAVQSVRIRGISRSGTITPLSAGPSSRHFTTTSPPHQYQESMRVELDQIRSPVENPQARRLRRKPIVNFDSLQFSRPQDLAHLSMDNVATLDTPSSSAEQTGPVAGKWWASQLDTGVSVGLRIHLPGAILDLPEYSYVDLPASPQGSSGDVSDNISILTVRPHEPGTPSTRLSARLNDQYDSQASSTGYARSLLEDDYSIGLDPSVILSESTLSSVTTWSPNVSPDGDEGPAHSHTDVSTENRSTQAEGRSYILPTERQVNAKASSRSMRETRLKLENLRDEINTCLRAVARVRLRLYSAERKQGSQQRGGDVCTDLRGSLNAVTSVLDQIRQGISAAGEPSNTESTWLQRRQGLFISLQHTCSRISSIEKKIARHDLSLRLQDIYGKLELFERKVFDLYKRLALSHHIVQECRWRAELRAFHAEIRRSRDNARGRSRFERRLSDTDREMLRELGANIRRERQLIAILCSPESPLTAPGLKTKLDEVQRKT</sequence>
<evidence type="ECO:0000256" key="2">
    <source>
        <dbReference type="SAM" id="MobiDB-lite"/>
    </source>
</evidence>
<keyword evidence="4" id="KW-1185">Reference proteome</keyword>
<name>A0A4S4LUP5_9AGAM</name>
<dbReference type="AlphaFoldDB" id="A0A4S4LUP5"/>
<feature type="compositionally biased region" description="Polar residues" evidence="2">
    <location>
        <begin position="227"/>
        <end position="239"/>
    </location>
</feature>
<evidence type="ECO:0000256" key="1">
    <source>
        <dbReference type="SAM" id="Coils"/>
    </source>
</evidence>
<dbReference type="OrthoDB" id="10650956at2759"/>
<reference evidence="3 4" key="1">
    <citation type="submission" date="2019-02" db="EMBL/GenBank/DDBJ databases">
        <title>Genome sequencing of the rare red list fungi Bondarzewia mesenterica.</title>
        <authorList>
            <person name="Buettner E."/>
            <person name="Kellner H."/>
        </authorList>
    </citation>
    <scope>NUCLEOTIDE SEQUENCE [LARGE SCALE GENOMIC DNA]</scope>
    <source>
        <strain evidence="3 4">DSM 108281</strain>
    </source>
</reference>
<protein>
    <submittedName>
        <fullName evidence="3">Uncharacterized protein</fullName>
    </submittedName>
</protein>
<evidence type="ECO:0000313" key="4">
    <source>
        <dbReference type="Proteomes" id="UP000310158"/>
    </source>
</evidence>
<dbReference type="Proteomes" id="UP000310158">
    <property type="component" value="Unassembled WGS sequence"/>
</dbReference>
<feature type="region of interest" description="Disordered" evidence="2">
    <location>
        <begin position="685"/>
        <end position="716"/>
    </location>
</feature>
<gene>
    <name evidence="3" type="ORF">EW146_g5069</name>
</gene>
<feature type="compositionally biased region" description="Low complexity" evidence="2">
    <location>
        <begin position="54"/>
        <end position="71"/>
    </location>
</feature>
<feature type="region of interest" description="Disordered" evidence="2">
    <location>
        <begin position="483"/>
        <end position="504"/>
    </location>
</feature>
<feature type="region of interest" description="Disordered" evidence="2">
    <location>
        <begin position="291"/>
        <end position="318"/>
    </location>
</feature>
<feature type="compositionally biased region" description="Basic and acidic residues" evidence="2">
    <location>
        <begin position="698"/>
        <end position="708"/>
    </location>
</feature>
<feature type="compositionally biased region" description="Pro residues" evidence="2">
    <location>
        <begin position="44"/>
        <end position="53"/>
    </location>
</feature>
<feature type="region of interest" description="Disordered" evidence="2">
    <location>
        <begin position="215"/>
        <end position="239"/>
    </location>
</feature>
<feature type="coiled-coil region" evidence="1">
    <location>
        <begin position="730"/>
        <end position="764"/>
    </location>
</feature>
<proteinExistence type="predicted"/>
<evidence type="ECO:0000313" key="3">
    <source>
        <dbReference type="EMBL" id="THH15401.1"/>
    </source>
</evidence>
<organism evidence="3 4">
    <name type="scientific">Bondarzewia mesenterica</name>
    <dbReference type="NCBI Taxonomy" id="1095465"/>
    <lineage>
        <taxon>Eukaryota</taxon>
        <taxon>Fungi</taxon>
        <taxon>Dikarya</taxon>
        <taxon>Basidiomycota</taxon>
        <taxon>Agaricomycotina</taxon>
        <taxon>Agaricomycetes</taxon>
        <taxon>Russulales</taxon>
        <taxon>Bondarzewiaceae</taxon>
        <taxon>Bondarzewia</taxon>
    </lineage>
</organism>
<accession>A0A4S4LUP5</accession>
<keyword evidence="1" id="KW-0175">Coiled coil</keyword>
<comment type="caution">
    <text evidence="3">The sequence shown here is derived from an EMBL/GenBank/DDBJ whole genome shotgun (WGS) entry which is preliminary data.</text>
</comment>
<dbReference type="EMBL" id="SGPL01000212">
    <property type="protein sequence ID" value="THH15401.1"/>
    <property type="molecule type" value="Genomic_DNA"/>
</dbReference>
<feature type="region of interest" description="Disordered" evidence="2">
    <location>
        <begin position="407"/>
        <end position="451"/>
    </location>
</feature>